<evidence type="ECO:0000259" key="1">
    <source>
        <dbReference type="Pfam" id="PF12697"/>
    </source>
</evidence>
<name>A0A4R3NR51_9HYPH</name>
<dbReference type="OrthoDB" id="9796770at2"/>
<reference evidence="2 3" key="1">
    <citation type="submission" date="2019-03" db="EMBL/GenBank/DDBJ databases">
        <title>Freshwater and sediment microbial communities from various areas in North America, analyzing microbe dynamics in response to fracking.</title>
        <authorList>
            <person name="Lamendella R."/>
        </authorList>
    </citation>
    <scope>NUCLEOTIDE SEQUENCE [LARGE SCALE GENOMIC DNA]</scope>
    <source>
        <strain evidence="2 3">175.2</strain>
    </source>
</reference>
<accession>A0A4R3NR51</accession>
<dbReference type="PRINTS" id="PR00111">
    <property type="entry name" value="ABHYDROLASE"/>
</dbReference>
<dbReference type="AlphaFoldDB" id="A0A4R3NR51"/>
<protein>
    <submittedName>
        <fullName evidence="2">Pimeloyl-ACP methyl ester carboxylesterase</fullName>
    </submittedName>
</protein>
<dbReference type="InterPro" id="IPR000639">
    <property type="entry name" value="Epox_hydrolase-like"/>
</dbReference>
<sequence length="278" mass="30874">MLWNVNSKAETSAGTVAWGKAGEGPPLVLAHGWPWSSFAWHRVLLPLSHVYTVYWYDMPGFGRSAKDPEQPTGLDVQGRVFKEMLDFWKLESPAVFAHDFGGAVTLRAHLLHGASYEELVLMNAVALSPWGSEFFNHVSRHVDAFLPLPLHIHAAIVEAYIRGALADDIDPQDVHDLVSPWLTVEGRISFYGQFAQADDRFTDEIADKLGSTDCPITVLWGEKDPWIPLERGRALADKIGTPLHPLKDAGHLPQLEAPRELLQLIISLPGTLPELEKV</sequence>
<dbReference type="PANTHER" id="PTHR43689">
    <property type="entry name" value="HYDROLASE"/>
    <property type="match status" value="1"/>
</dbReference>
<comment type="caution">
    <text evidence="2">The sequence shown here is derived from an EMBL/GenBank/DDBJ whole genome shotgun (WGS) entry which is preliminary data.</text>
</comment>
<dbReference type="GO" id="GO:0003824">
    <property type="term" value="F:catalytic activity"/>
    <property type="evidence" value="ECO:0007669"/>
    <property type="project" value="InterPro"/>
</dbReference>
<dbReference type="InterPro" id="IPR000073">
    <property type="entry name" value="AB_hydrolase_1"/>
</dbReference>
<proteinExistence type="predicted"/>
<dbReference type="SUPFAM" id="SSF53474">
    <property type="entry name" value="alpha/beta-Hydrolases"/>
    <property type="match status" value="1"/>
</dbReference>
<dbReference type="Proteomes" id="UP000295097">
    <property type="component" value="Unassembled WGS sequence"/>
</dbReference>
<keyword evidence="3" id="KW-1185">Reference proteome</keyword>
<organism evidence="2 3">
    <name type="scientific">Martelella mediterranea</name>
    <dbReference type="NCBI Taxonomy" id="293089"/>
    <lineage>
        <taxon>Bacteria</taxon>
        <taxon>Pseudomonadati</taxon>
        <taxon>Pseudomonadota</taxon>
        <taxon>Alphaproteobacteria</taxon>
        <taxon>Hyphomicrobiales</taxon>
        <taxon>Aurantimonadaceae</taxon>
        <taxon>Martelella</taxon>
    </lineage>
</organism>
<dbReference type="Pfam" id="PF12697">
    <property type="entry name" value="Abhydrolase_6"/>
    <property type="match status" value="1"/>
</dbReference>
<evidence type="ECO:0000313" key="3">
    <source>
        <dbReference type="Proteomes" id="UP000295097"/>
    </source>
</evidence>
<gene>
    <name evidence="2" type="ORF">EDC90_101655</name>
</gene>
<dbReference type="PRINTS" id="PR00412">
    <property type="entry name" value="EPOXHYDRLASE"/>
</dbReference>
<dbReference type="Gene3D" id="3.40.50.1820">
    <property type="entry name" value="alpha/beta hydrolase"/>
    <property type="match status" value="1"/>
</dbReference>
<dbReference type="RefSeq" id="WP_132311694.1">
    <property type="nucleotide sequence ID" value="NZ_SMAR01000016.1"/>
</dbReference>
<dbReference type="EMBL" id="SMAR01000016">
    <property type="protein sequence ID" value="TCT37869.1"/>
    <property type="molecule type" value="Genomic_DNA"/>
</dbReference>
<dbReference type="InterPro" id="IPR029058">
    <property type="entry name" value="AB_hydrolase_fold"/>
</dbReference>
<feature type="domain" description="AB hydrolase-1" evidence="1">
    <location>
        <begin position="27"/>
        <end position="262"/>
    </location>
</feature>
<evidence type="ECO:0000313" key="2">
    <source>
        <dbReference type="EMBL" id="TCT37869.1"/>
    </source>
</evidence>
<dbReference type="PANTHER" id="PTHR43689:SF8">
    <property type="entry name" value="ALPHA_BETA-HYDROLASES SUPERFAMILY PROTEIN"/>
    <property type="match status" value="1"/>
</dbReference>